<evidence type="ECO:0000313" key="2">
    <source>
        <dbReference type="EMBL" id="KNB74413.1"/>
    </source>
</evidence>
<comment type="caution">
    <text evidence="2">The sequence shown here is derived from an EMBL/GenBank/DDBJ whole genome shotgun (WGS) entry which is preliminary data.</text>
</comment>
<name>A0A0K9Z0A1_9BACL</name>
<protein>
    <submittedName>
        <fullName evidence="2">Uncharacterized protein</fullName>
    </submittedName>
</protein>
<dbReference type="PATRIC" id="fig|54915.3.peg.5466"/>
<dbReference type="AlphaFoldDB" id="A0A0K9Z0A1"/>
<dbReference type="RefSeq" id="WP_049736656.1">
    <property type="nucleotide sequence ID" value="NZ_BJON01000006.1"/>
</dbReference>
<evidence type="ECO:0000313" key="4">
    <source>
        <dbReference type="Proteomes" id="UP000319578"/>
    </source>
</evidence>
<evidence type="ECO:0000313" key="3">
    <source>
        <dbReference type="Proteomes" id="UP000036834"/>
    </source>
</evidence>
<dbReference type="EMBL" id="LGIQ01000002">
    <property type="protein sequence ID" value="KNB74413.1"/>
    <property type="molecule type" value="Genomic_DNA"/>
</dbReference>
<sequence length="243" mass="28134">MRKIWHGWEIDWAYEGIVDVAAYVGYPKERVLKSREDDVNDTSLTPPEERDWVDTVASVAYSQDEILIFPLCGGVEAFLSDGPGMINKINKSYGYKNLSLGEWSYSFPVGGFHLDLKMRRLEFWHAYDLPNISEQLSEKWSDWEVFDHYSHYEIQCKQTDGRLQFQSVYQHQLLAKLRGILLKESSNPLDALAFLVKKEADAGRTVEINPNALRYDRFELPRIVKEELLDYALNQLSHPGQPS</sequence>
<organism evidence="2 3">
    <name type="scientific">Brevibacillus reuszeri</name>
    <dbReference type="NCBI Taxonomy" id="54915"/>
    <lineage>
        <taxon>Bacteria</taxon>
        <taxon>Bacillati</taxon>
        <taxon>Bacillota</taxon>
        <taxon>Bacilli</taxon>
        <taxon>Bacillales</taxon>
        <taxon>Paenibacillaceae</taxon>
        <taxon>Brevibacillus</taxon>
    </lineage>
</organism>
<reference evidence="2" key="2">
    <citation type="submission" date="2015-07" db="EMBL/GenBank/DDBJ databases">
        <title>MeaNS - Measles Nucleotide Surveillance Program.</title>
        <authorList>
            <person name="Tran T."/>
            <person name="Druce J."/>
        </authorList>
    </citation>
    <scope>NUCLEOTIDE SEQUENCE</scope>
    <source>
        <strain evidence="2">DSM 9887</strain>
    </source>
</reference>
<proteinExistence type="predicted"/>
<reference evidence="3" key="1">
    <citation type="submission" date="2015-07" db="EMBL/GenBank/DDBJ databases">
        <title>Genome sequencing project for genomic taxonomy and phylogenomics of Bacillus-like bacteria.</title>
        <authorList>
            <person name="Liu B."/>
            <person name="Wang J."/>
            <person name="Zhu Y."/>
            <person name="Liu G."/>
            <person name="Chen Q."/>
            <person name="Chen Z."/>
            <person name="Lan J."/>
            <person name="Che J."/>
            <person name="Ge C."/>
            <person name="Shi H."/>
            <person name="Pan Z."/>
            <person name="Liu X."/>
        </authorList>
    </citation>
    <scope>NUCLEOTIDE SEQUENCE [LARGE SCALE GENOMIC DNA]</scope>
    <source>
        <strain evidence="3">DSM 9887</strain>
    </source>
</reference>
<dbReference type="Proteomes" id="UP000319578">
    <property type="component" value="Unassembled WGS sequence"/>
</dbReference>
<dbReference type="EMBL" id="BJON01000006">
    <property type="protein sequence ID" value="GED67980.1"/>
    <property type="molecule type" value="Genomic_DNA"/>
</dbReference>
<dbReference type="Proteomes" id="UP000036834">
    <property type="component" value="Unassembled WGS sequence"/>
</dbReference>
<dbReference type="OrthoDB" id="2528990at2"/>
<accession>A0A0K9Z0A1</accession>
<gene>
    <name evidence="2" type="ORF">ADS79_01570</name>
    <name evidence="1" type="ORF">BRE01_16820</name>
</gene>
<dbReference type="STRING" id="54915.ADS79_01570"/>
<reference evidence="1 4" key="3">
    <citation type="submission" date="2019-06" db="EMBL/GenBank/DDBJ databases">
        <title>Whole genome shotgun sequence of Brevibacillus reuszeri NBRC 15719.</title>
        <authorList>
            <person name="Hosoyama A."/>
            <person name="Uohara A."/>
            <person name="Ohji S."/>
            <person name="Ichikawa N."/>
        </authorList>
    </citation>
    <scope>NUCLEOTIDE SEQUENCE [LARGE SCALE GENOMIC DNA]</scope>
    <source>
        <strain evidence="1 4">NBRC 15719</strain>
    </source>
</reference>
<keyword evidence="4" id="KW-1185">Reference proteome</keyword>
<evidence type="ECO:0000313" key="1">
    <source>
        <dbReference type="EMBL" id="GED67980.1"/>
    </source>
</evidence>